<dbReference type="PROSITE" id="PS01296">
    <property type="entry name" value="RSMI"/>
    <property type="match status" value="1"/>
</dbReference>
<evidence type="ECO:0000259" key="7">
    <source>
        <dbReference type="Pfam" id="PF00590"/>
    </source>
</evidence>
<dbReference type="HAMAP" id="MF_01877">
    <property type="entry name" value="16SrRNA_methyltr_I"/>
    <property type="match status" value="1"/>
</dbReference>
<dbReference type="Proteomes" id="UP001314241">
    <property type="component" value="Unassembled WGS sequence"/>
</dbReference>
<dbReference type="GO" id="GO:0008168">
    <property type="term" value="F:methyltransferase activity"/>
    <property type="evidence" value="ECO:0007669"/>
    <property type="project" value="UniProtKB-KW"/>
</dbReference>
<dbReference type="Gene3D" id="1.10.10.60">
    <property type="entry name" value="Homeodomain-like"/>
    <property type="match status" value="1"/>
</dbReference>
<dbReference type="InterPro" id="IPR018063">
    <property type="entry name" value="SAM_MeTrfase_RsmI_CS"/>
</dbReference>
<evidence type="ECO:0000256" key="3">
    <source>
        <dbReference type="ARBA" id="ARBA00022603"/>
    </source>
</evidence>
<proteinExistence type="inferred from homology"/>
<accession>A0ABM9N619</accession>
<comment type="function">
    <text evidence="6">Catalyzes the 2'-O-methylation of the ribose of cytidine 1402 (C1402) in 16S rRNA.</text>
</comment>
<keyword evidence="2 6" id="KW-0698">rRNA processing</keyword>
<evidence type="ECO:0000256" key="6">
    <source>
        <dbReference type="HAMAP-Rule" id="MF_01877"/>
    </source>
</evidence>
<dbReference type="Pfam" id="PF00590">
    <property type="entry name" value="TP_methylase"/>
    <property type="match status" value="1"/>
</dbReference>
<evidence type="ECO:0000256" key="4">
    <source>
        <dbReference type="ARBA" id="ARBA00022679"/>
    </source>
</evidence>
<evidence type="ECO:0000256" key="1">
    <source>
        <dbReference type="ARBA" id="ARBA00022490"/>
    </source>
</evidence>
<dbReference type="NCBIfam" id="TIGR00096">
    <property type="entry name" value="16S rRNA (cytidine(1402)-2'-O)-methyltransferase"/>
    <property type="match status" value="1"/>
</dbReference>
<dbReference type="RefSeq" id="WP_349641942.1">
    <property type="nucleotide sequence ID" value="NZ_CAWVOH010000002.1"/>
</dbReference>
<dbReference type="InterPro" id="IPR000878">
    <property type="entry name" value="4pyrrol_Mease"/>
</dbReference>
<keyword evidence="4 6" id="KW-0808">Transferase</keyword>
<comment type="similarity">
    <text evidence="6">Belongs to the methyltransferase superfamily. RsmI family.</text>
</comment>
<comment type="subcellular location">
    <subcellularLocation>
        <location evidence="6">Cytoplasm</location>
    </subcellularLocation>
</comment>
<dbReference type="GO" id="GO:0032259">
    <property type="term" value="P:methylation"/>
    <property type="evidence" value="ECO:0007669"/>
    <property type="project" value="UniProtKB-KW"/>
</dbReference>
<dbReference type="EMBL" id="CAWVOH010000002">
    <property type="protein sequence ID" value="CAK8054390.1"/>
    <property type="molecule type" value="Genomic_DNA"/>
</dbReference>
<keyword evidence="3 6" id="KW-0489">Methyltransferase</keyword>
<reference evidence="8 9" key="1">
    <citation type="submission" date="2024-01" db="EMBL/GenBank/DDBJ databases">
        <authorList>
            <person name="Botero Cardona J."/>
        </authorList>
    </citation>
    <scope>NUCLEOTIDE SEQUENCE [LARGE SCALE GENOMIC DNA]</scope>
    <source>
        <strain evidence="8 9">LMG 33000</strain>
    </source>
</reference>
<dbReference type="InterPro" id="IPR014777">
    <property type="entry name" value="4pyrrole_Mease_sub1"/>
</dbReference>
<dbReference type="EC" id="2.1.1.198" evidence="6"/>
<evidence type="ECO:0000256" key="2">
    <source>
        <dbReference type="ARBA" id="ARBA00022552"/>
    </source>
</evidence>
<evidence type="ECO:0000256" key="5">
    <source>
        <dbReference type="ARBA" id="ARBA00022691"/>
    </source>
</evidence>
<protein>
    <recommendedName>
        <fullName evidence="6">Ribosomal RNA small subunit methyltransferase I</fullName>
        <ecNumber evidence="6">2.1.1.198</ecNumber>
    </recommendedName>
    <alternativeName>
        <fullName evidence="6">16S rRNA 2'-O-ribose C1402 methyltransferase</fullName>
    </alternativeName>
    <alternativeName>
        <fullName evidence="6">rRNA (cytidine-2'-O-)-methyltransferase RsmI</fullName>
    </alternativeName>
</protein>
<comment type="caution">
    <text evidence="8">The sequence shown here is derived from an EMBL/GenBank/DDBJ whole genome shotgun (WGS) entry which is preliminary data.</text>
</comment>
<comment type="catalytic activity">
    <reaction evidence="6">
        <text>cytidine(1402) in 16S rRNA + S-adenosyl-L-methionine = 2'-O-methylcytidine(1402) in 16S rRNA + S-adenosyl-L-homocysteine + H(+)</text>
        <dbReference type="Rhea" id="RHEA:42924"/>
        <dbReference type="Rhea" id="RHEA-COMP:10285"/>
        <dbReference type="Rhea" id="RHEA-COMP:10286"/>
        <dbReference type="ChEBI" id="CHEBI:15378"/>
        <dbReference type="ChEBI" id="CHEBI:57856"/>
        <dbReference type="ChEBI" id="CHEBI:59789"/>
        <dbReference type="ChEBI" id="CHEBI:74495"/>
        <dbReference type="ChEBI" id="CHEBI:82748"/>
        <dbReference type="EC" id="2.1.1.198"/>
    </reaction>
</comment>
<dbReference type="PANTHER" id="PTHR46111">
    <property type="entry name" value="RIBOSOMAL RNA SMALL SUBUNIT METHYLTRANSFERASE I"/>
    <property type="match status" value="1"/>
</dbReference>
<organism evidence="8 9">
    <name type="scientific">Eupransor demetentiae</name>
    <dbReference type="NCBI Taxonomy" id="3109584"/>
    <lineage>
        <taxon>Bacteria</taxon>
        <taxon>Bacillati</taxon>
        <taxon>Bacillota</taxon>
        <taxon>Bacilli</taxon>
        <taxon>Lactobacillales</taxon>
        <taxon>Lactobacillaceae</taxon>
        <taxon>Eupransor</taxon>
    </lineage>
</organism>
<dbReference type="SUPFAM" id="SSF53790">
    <property type="entry name" value="Tetrapyrrole methylase"/>
    <property type="match status" value="1"/>
</dbReference>
<keyword evidence="9" id="KW-1185">Reference proteome</keyword>
<name>A0ABM9N619_9LACO</name>
<sequence length="296" mass="32975">MQIQKSFQKHDTGTLYLVPTPIGNLQDMSNRALETLQEVDLIAAEDTRHTAQLLNYFDIDTKQISFHEHNWQTRVPELIQMLEEGTTIGQVSDAGLPSISDPGQQLVEAAVAAGIPVVPIPGASAGITALIASGLVPQPFYFHGFLPRKKSEQIEELEALRPRQETVIIYEAPHRLKSTLSNLVTVMGPARPVVLARELTKRYEEFLRGSAQELADWSRNNEIRGEFVVMIGGATPDEIAEEVAEADEEELPVREAVQALVDQGLKPNPAIKQIAKERGIARQEVYRIYHQIEEED</sequence>
<evidence type="ECO:0000313" key="9">
    <source>
        <dbReference type="Proteomes" id="UP001314241"/>
    </source>
</evidence>
<keyword evidence="1 6" id="KW-0963">Cytoplasm</keyword>
<dbReference type="PANTHER" id="PTHR46111:SF1">
    <property type="entry name" value="RIBOSOMAL RNA SMALL SUBUNIT METHYLTRANSFERASE I"/>
    <property type="match status" value="1"/>
</dbReference>
<dbReference type="PIRSF" id="PIRSF005917">
    <property type="entry name" value="MTase_YraL"/>
    <property type="match status" value="1"/>
</dbReference>
<dbReference type="Gene3D" id="3.40.1010.10">
    <property type="entry name" value="Cobalt-precorrin-4 Transmethylase, Domain 1"/>
    <property type="match status" value="1"/>
</dbReference>
<dbReference type="Gene3D" id="3.30.950.10">
    <property type="entry name" value="Methyltransferase, Cobalt-precorrin-4 Transmethylase, Domain 2"/>
    <property type="match status" value="1"/>
</dbReference>
<dbReference type="InterPro" id="IPR035996">
    <property type="entry name" value="4pyrrol_Methylase_sf"/>
</dbReference>
<dbReference type="InterPro" id="IPR008189">
    <property type="entry name" value="rRNA_ssu_MeTfrase_I"/>
</dbReference>
<evidence type="ECO:0000313" key="8">
    <source>
        <dbReference type="EMBL" id="CAK8054390.1"/>
    </source>
</evidence>
<keyword evidence="5 6" id="KW-0949">S-adenosyl-L-methionine</keyword>
<dbReference type="InterPro" id="IPR014776">
    <property type="entry name" value="4pyrrole_Mease_sub2"/>
</dbReference>
<feature type="domain" description="Tetrapyrrole methylase" evidence="7">
    <location>
        <begin position="14"/>
        <end position="215"/>
    </location>
</feature>
<dbReference type="CDD" id="cd11648">
    <property type="entry name" value="RsmI"/>
    <property type="match status" value="1"/>
</dbReference>
<gene>
    <name evidence="6" type="primary">rsmI</name>
    <name evidence="8" type="ORF">R54876_GBNLAHCA_00957</name>
</gene>